<accession>A0ABX3H5Q3</accession>
<name>A0ABX3H5Q3_PAEBO</name>
<sequence>MMKKKVGLLSMVMVLMLMMVTACGGKDKEVSLGVTESGTYKNDYFGVSLNFPKEWVYQSADEMMATMEAGMEIVAGDNADKKKKLDLAKTKTLNLLMASKFSLDSGEVGPSIVSVAEKLSMLQGIKDGKDYLEAYIKQAKASQLPYEFTEITTVKVGGKDMDMLKGTIDNGDLGVVTQEYYSTLIEGYSFNFILTYVDDASKAETDKILESVSFK</sequence>
<protein>
    <recommendedName>
        <fullName evidence="4">PsbP C-terminal domain-containing protein</fullName>
    </recommendedName>
</protein>
<dbReference type="EMBL" id="MPTB01000030">
    <property type="protein sequence ID" value="OMD44784.1"/>
    <property type="molecule type" value="Genomic_DNA"/>
</dbReference>
<feature type="signal peptide" evidence="1">
    <location>
        <begin position="1"/>
        <end position="24"/>
    </location>
</feature>
<evidence type="ECO:0000256" key="1">
    <source>
        <dbReference type="SAM" id="SignalP"/>
    </source>
</evidence>
<keyword evidence="3" id="KW-1185">Reference proteome</keyword>
<comment type="caution">
    <text evidence="2">The sequence shown here is derived from an EMBL/GenBank/DDBJ whole genome shotgun (WGS) entry which is preliminary data.</text>
</comment>
<evidence type="ECO:0008006" key="4">
    <source>
        <dbReference type="Google" id="ProtNLM"/>
    </source>
</evidence>
<dbReference type="Proteomes" id="UP000187412">
    <property type="component" value="Unassembled WGS sequence"/>
</dbReference>
<reference evidence="2 3" key="1">
    <citation type="submission" date="2016-10" db="EMBL/GenBank/DDBJ databases">
        <title>Paenibacillus species isolates.</title>
        <authorList>
            <person name="Beno S.M."/>
        </authorList>
    </citation>
    <scope>NUCLEOTIDE SEQUENCE [LARGE SCALE GENOMIC DNA]</scope>
    <source>
        <strain evidence="2 3">FSL H7-0744</strain>
    </source>
</reference>
<keyword evidence="1" id="KW-0732">Signal</keyword>
<dbReference type="PROSITE" id="PS51257">
    <property type="entry name" value="PROKAR_LIPOPROTEIN"/>
    <property type="match status" value="1"/>
</dbReference>
<gene>
    <name evidence="2" type="ORF">BSK56_22060</name>
</gene>
<evidence type="ECO:0000313" key="2">
    <source>
        <dbReference type="EMBL" id="OMD44784.1"/>
    </source>
</evidence>
<proteinExistence type="predicted"/>
<feature type="chain" id="PRO_5045146826" description="PsbP C-terminal domain-containing protein" evidence="1">
    <location>
        <begin position="25"/>
        <end position="215"/>
    </location>
</feature>
<organism evidence="2 3">
    <name type="scientific">Paenibacillus borealis</name>
    <dbReference type="NCBI Taxonomy" id="160799"/>
    <lineage>
        <taxon>Bacteria</taxon>
        <taxon>Bacillati</taxon>
        <taxon>Bacillota</taxon>
        <taxon>Bacilli</taxon>
        <taxon>Bacillales</taxon>
        <taxon>Paenibacillaceae</taxon>
        <taxon>Paenibacillus</taxon>
    </lineage>
</organism>
<evidence type="ECO:0000313" key="3">
    <source>
        <dbReference type="Proteomes" id="UP000187412"/>
    </source>
</evidence>